<evidence type="ECO:0000313" key="2">
    <source>
        <dbReference type="EMBL" id="MDE4167740.1"/>
    </source>
</evidence>
<protein>
    <recommendedName>
        <fullName evidence="4">DUF805 domain-containing protein</fullName>
    </recommendedName>
</protein>
<dbReference type="Proteomes" id="UP001218364">
    <property type="component" value="Unassembled WGS sequence"/>
</dbReference>
<gene>
    <name evidence="2" type="ORF">PXK24_18755</name>
</gene>
<proteinExistence type="predicted"/>
<reference evidence="2 3" key="1">
    <citation type="submission" date="2023-02" db="EMBL/GenBank/DDBJ databases">
        <title>Population genomics of bacteria associated with diatom.</title>
        <authorList>
            <person name="Xie J."/>
            <person name="Wang H."/>
        </authorList>
    </citation>
    <scope>NUCLEOTIDE SEQUENCE [LARGE SCALE GENOMIC DNA]</scope>
    <source>
        <strain evidence="2 3">PT47_8</strain>
    </source>
</reference>
<evidence type="ECO:0000256" key="1">
    <source>
        <dbReference type="SAM" id="Phobius"/>
    </source>
</evidence>
<name>A0ABD4XE74_9RHOB</name>
<comment type="caution">
    <text evidence="2">The sequence shown here is derived from an EMBL/GenBank/DDBJ whole genome shotgun (WGS) entry which is preliminary data.</text>
</comment>
<dbReference type="EMBL" id="JARCJK010000013">
    <property type="protein sequence ID" value="MDE4167740.1"/>
    <property type="molecule type" value="Genomic_DNA"/>
</dbReference>
<keyword evidence="1" id="KW-0472">Membrane</keyword>
<keyword evidence="1" id="KW-1133">Transmembrane helix</keyword>
<accession>A0ABD4XE74</accession>
<feature type="transmembrane region" description="Helical" evidence="1">
    <location>
        <begin position="38"/>
        <end position="61"/>
    </location>
</feature>
<evidence type="ECO:0008006" key="4">
    <source>
        <dbReference type="Google" id="ProtNLM"/>
    </source>
</evidence>
<evidence type="ECO:0000313" key="3">
    <source>
        <dbReference type="Proteomes" id="UP001218364"/>
    </source>
</evidence>
<sequence length="91" mass="9720">MGPVVPPVYLSVLLGVPATVRAREYGHMVGWDHSHGVGMIFGPVLWMTDLGLVVAGLIWLVRGGDGTSSQRKASGAQSELDMRFARGEIDS</sequence>
<dbReference type="AlphaFoldDB" id="A0ABD4XE74"/>
<organism evidence="2 3">
    <name type="scientific">Phaeobacter gallaeciensis</name>
    <dbReference type="NCBI Taxonomy" id="60890"/>
    <lineage>
        <taxon>Bacteria</taxon>
        <taxon>Pseudomonadati</taxon>
        <taxon>Pseudomonadota</taxon>
        <taxon>Alphaproteobacteria</taxon>
        <taxon>Rhodobacterales</taxon>
        <taxon>Roseobacteraceae</taxon>
        <taxon>Phaeobacter</taxon>
    </lineage>
</organism>
<keyword evidence="1" id="KW-0812">Transmembrane</keyword>